<keyword evidence="3" id="KW-1185">Reference proteome</keyword>
<organism evidence="2 3">
    <name type="scientific">Roseovarius nubinhibens (strain ATCC BAA-591 / DSM 15170 / ISM)</name>
    <dbReference type="NCBI Taxonomy" id="89187"/>
    <lineage>
        <taxon>Bacteria</taxon>
        <taxon>Pseudomonadati</taxon>
        <taxon>Pseudomonadota</taxon>
        <taxon>Alphaproteobacteria</taxon>
        <taxon>Rhodobacterales</taxon>
        <taxon>Roseobacteraceae</taxon>
        <taxon>Roseovarius</taxon>
    </lineage>
</organism>
<feature type="transmembrane region" description="Helical" evidence="1">
    <location>
        <begin position="21"/>
        <end position="38"/>
    </location>
</feature>
<protein>
    <submittedName>
        <fullName evidence="2">Uncharacterized protein</fullName>
    </submittedName>
</protein>
<dbReference type="HOGENOM" id="CLU_219410_0_0_5"/>
<proteinExistence type="predicted"/>
<keyword evidence="1" id="KW-0472">Membrane</keyword>
<dbReference type="EMBL" id="AALY01000001">
    <property type="protein sequence ID" value="EAP76948.1"/>
    <property type="molecule type" value="Genomic_DNA"/>
</dbReference>
<gene>
    <name evidence="2" type="ORF">ISM_01625</name>
</gene>
<dbReference type="Proteomes" id="UP000005954">
    <property type="component" value="Unassembled WGS sequence"/>
</dbReference>
<evidence type="ECO:0000313" key="3">
    <source>
        <dbReference type="Proteomes" id="UP000005954"/>
    </source>
</evidence>
<reference evidence="2 3" key="1">
    <citation type="submission" date="2005-12" db="EMBL/GenBank/DDBJ databases">
        <authorList>
            <person name="Moran M.A."/>
            <person name="Ferriera S."/>
            <person name="Johnson J."/>
            <person name="Kravitz S."/>
            <person name="Halpern A."/>
            <person name="Remington K."/>
            <person name="Beeson K."/>
            <person name="Tran B."/>
            <person name="Rogers Y.-H."/>
            <person name="Friedman R."/>
            <person name="Venter J.C."/>
        </authorList>
    </citation>
    <scope>NUCLEOTIDE SEQUENCE [LARGE SCALE GENOMIC DNA]</scope>
    <source>
        <strain evidence="3">ATCC BAA-591 / DSM 15170 / ISM</strain>
    </source>
</reference>
<comment type="caution">
    <text evidence="2">The sequence shown here is derived from an EMBL/GenBank/DDBJ whole genome shotgun (WGS) entry which is preliminary data.</text>
</comment>
<evidence type="ECO:0000256" key="1">
    <source>
        <dbReference type="SAM" id="Phobius"/>
    </source>
</evidence>
<name>A3SHW7_ROSNI</name>
<keyword evidence="1" id="KW-1133">Transmembrane helix</keyword>
<dbReference type="AlphaFoldDB" id="A3SHW7"/>
<sequence>MTRDQLIREMRIHSASWQAVAIVYGAIVATLLLTASAIV</sequence>
<evidence type="ECO:0000313" key="2">
    <source>
        <dbReference type="EMBL" id="EAP76948.1"/>
    </source>
</evidence>
<keyword evidence="1" id="KW-0812">Transmembrane</keyword>
<accession>A3SHW7</accession>